<feature type="region of interest" description="Disordered" evidence="3">
    <location>
        <begin position="627"/>
        <end position="712"/>
    </location>
</feature>
<feature type="compositionally biased region" description="Polar residues" evidence="3">
    <location>
        <begin position="62"/>
        <end position="71"/>
    </location>
</feature>
<feature type="domain" description="EF-hand" evidence="4">
    <location>
        <begin position="728"/>
        <end position="763"/>
    </location>
</feature>
<reference evidence="5 6" key="1">
    <citation type="journal article" date="2021" name="Sci. Rep.">
        <title>Genome sequencing of the multicellular alga Astrephomene provides insights into convergent evolution of germ-soma differentiation.</title>
        <authorList>
            <person name="Yamashita S."/>
            <person name="Yamamoto K."/>
            <person name="Matsuzaki R."/>
            <person name="Suzuki S."/>
            <person name="Yamaguchi H."/>
            <person name="Hirooka S."/>
            <person name="Minakuchi Y."/>
            <person name="Miyagishima S."/>
            <person name="Kawachi M."/>
            <person name="Toyoda A."/>
            <person name="Nozaki H."/>
        </authorList>
    </citation>
    <scope>NUCLEOTIDE SEQUENCE [LARGE SCALE GENOMIC DNA]</scope>
    <source>
        <strain evidence="5 6">NIES-4017</strain>
    </source>
</reference>
<feature type="compositionally biased region" description="Basic and acidic residues" evidence="3">
    <location>
        <begin position="2254"/>
        <end position="2263"/>
    </location>
</feature>
<feature type="compositionally biased region" description="Low complexity" evidence="3">
    <location>
        <begin position="2610"/>
        <end position="2633"/>
    </location>
</feature>
<feature type="compositionally biased region" description="Low complexity" evidence="3">
    <location>
        <begin position="2414"/>
        <end position="2424"/>
    </location>
</feature>
<feature type="compositionally biased region" description="Low complexity" evidence="3">
    <location>
        <begin position="851"/>
        <end position="860"/>
    </location>
</feature>
<organism evidence="5 6">
    <name type="scientific">Astrephomene gubernaculifera</name>
    <dbReference type="NCBI Taxonomy" id="47775"/>
    <lineage>
        <taxon>Eukaryota</taxon>
        <taxon>Viridiplantae</taxon>
        <taxon>Chlorophyta</taxon>
        <taxon>core chlorophytes</taxon>
        <taxon>Chlorophyceae</taxon>
        <taxon>CS clade</taxon>
        <taxon>Chlamydomonadales</taxon>
        <taxon>Astrephomenaceae</taxon>
        <taxon>Astrephomene</taxon>
    </lineage>
</organism>
<dbReference type="PROSITE" id="PS50222">
    <property type="entry name" value="EF_HAND_2"/>
    <property type="match status" value="5"/>
</dbReference>
<dbReference type="PROSITE" id="PS00018">
    <property type="entry name" value="EF_HAND_1"/>
    <property type="match status" value="3"/>
</dbReference>
<feature type="compositionally biased region" description="Polar residues" evidence="3">
    <location>
        <begin position="140"/>
        <end position="149"/>
    </location>
</feature>
<evidence type="ECO:0000313" key="6">
    <source>
        <dbReference type="Proteomes" id="UP001054857"/>
    </source>
</evidence>
<feature type="compositionally biased region" description="Polar residues" evidence="3">
    <location>
        <begin position="108"/>
        <end position="119"/>
    </location>
</feature>
<feature type="compositionally biased region" description="Low complexity" evidence="3">
    <location>
        <begin position="2470"/>
        <end position="2491"/>
    </location>
</feature>
<sequence>MFKRSGGPSGSSPATLHTAAQPVGHIGISTAAANQGVPDSPLPPSTGAYPLGPQHRGIPSHVSPSRPQQVEHQSHTAVPGNNAGARFPNNPYPAPYQQQLMTGATPAGFQQQHDSPGSALQQQYSQRLQQQQPPHQQQRNPHGQSLATSPPQQPQPLVPLQPFLQHQQQQQQYPQPQAPRPNLQQQQRQPPLVPPALPQQPPFPAHPHRTPAMRQQHPHQDYQPHQQQQQWQQPQPIQPPSQQQQHQPLQPLQPLQHLRQLPPPPPQPPYQHHQQHPPAPLVHLTPLLPPPSPLPPPTATTTTTTNPSSPPPHHTGFTPSQHLSPPPPPPPPPSAPSASPLLREVVSEGRLYILDTSSQLVYRDSAEAGLLERVGKWVQGSIVFLPLLRETSFFSSLRSFLSRRQLGLAELFAALDADLDGGLGPGELRALLAHVVPGAAPSEAALLMALLDWDDDGYVSLGDLLDADELAEEVAEARGEGADSPWARVLQDTSYILHMQRNHAATVFQTLALEAAAAAALAASDAGCGGVGGAALLPSGGEAGGGGGGYAAGGALSSSPAAGPSPTLLLEPAQLFRFLRIMRPELGPGEARYVLDHLLQGPGDSRRSLAQVLHMLHLADVAYTSDRQQQQLDRQQGASSGATTSGDATTGAAATAAAEAELNNGSSGSNTSHRRRPAGGAQGLMTRQKQKQQQRPPPLGPSRLRRQGGNPRDSVPRFFYHLGYYLRSCRLGLRELLERFDSDGDGGLDPLDVRRLAAEVLQQQQAATAAAGGAAEGGLLGSAAIVYIRAALSSSSAALVTLEDLTRAVEVHNAEVSAGRQDAAAAAAGLPPSSPMAALYLSQPAMPAASSASTAATAPGGAEGSVRQRPQQQQQYPAADVLKWMTDYMARRKVPLASLLAQFDRDGDGALSPPEAARLLRFLAAGRLGQRQRELDTALARFRADADVDRDGLLSYNDLRLAIMARRDSLARSNLATRGSPGTNAAAAAVSAAAAAQAAATAAVLLGPMEPAPPATMRRQQYGNPDVSGNANTLPQVAPAAAAAAAAAAAVHKAQTDRSPSPPSGRRRVVHFATPSSGASPAATAPAALVAGLTPGTAAAEYDITPFTPARPTDPRDPFTLAFAAQHPSASALPYSTVAVFPSQPPPPPHPGLADGDGVLAGLGPNGGPMGHFGDGSTGGGGVGGYGGAMTMEDLPLEEVPELDVTLRAVEYLGNRLLVDPVCGLAFLPLPRGQQPQLQQPSQPPEEAEEELHLLGRLLPNGTLERVETPLAARLFAALDARLRYTQCRLEDLWTACVAGDGGNINTTTSRLTQQQQQQQYPQYQQQQLPAPPPPRADAVGLARFLRPLLPELTEPQLTYLRLLFDLDGDGRVAPDDLVMAFEEIGSMTDTPANKLHAQAYKLLARVAGVVLGDYEESYRVFERYSRLAAAGTQAGGAAAAAGAGAGAGPRYDTARQKQQQPQRQAELTLPELARFISHLTLHQATPEDLGALVVYLNTKLAAADGAAGPSARPVPGQPYGNNQPSYDNKPPGQLPPSRFDWPFIVGVLRGVEVSLPVERRRRTTTSPRSHGGGGGGAVSGSSRGTREGQSPLPHVTTAMSPAPPMEAPSVTMPTAKYDGLGGGPYAVQGPRMDGMAGAMAMPPGWPAVQTTQGGGGGAAAAASGAYEVQEEEEPGVEEAEMGGPWDMMGLLARPAPLRPAALTLPPAPHPDRRLVDLRFHVHTDGRTFLLDDVTGLLYNASPYILAAAAAAAEAAAGATASQQPQQRPLLLLPYPELAGKLQHPDNRLLPAQSGSGVALVCTALGRLAAEEQRVGALFRILDRDGGGLTHGSLQQLIAGTASLTAAEIAFARALLDRSGSGRVTWADIAEAAQVVRYTTTTTAAAAAAAPSGGRGGRSGLAPPVTLTLSRGEARALDVLHRAAQAVHREGRLLWLLVQKAGAMGTGQLDHSTAASMLRELLSPYLLPYESAIVVSYIAMMTPDKDGNISADELLQLLRVLPMRLRLPYTDAAAAVQHAAGELVAVGREVVFAAGFGGPVSANGTLPPIHPSVHGGVGGGGGGAAAAGLSYQRQFRYPTGPANAQSEPLYGPIDGAQPYDPNLPYDDPGWSEELYGREASGAAGPRRASPPRQHASNATTVSPGRSMGQPGGRTRRPSPSHGPGSRQFAAAADQQHEQEVAGMYGIGGGGTVESGLYDDDYPELYGAVAPQASPTLKKSPPPALPPPPPPRQSPSPPRQQPRGPSRFAPPADVRGYDGRDAGRDPYLLDARAVAEAEETGFGLDKIRGTRPTAPLPRRMEDEPAGTEGGYGLMSDLQPAPAREPDSLMRRRRLEDDRGFDIQPPPLLPDRRPSPPRGLRGDGGGAASESGGGGFNPYDLDESVTHEDRPAALLSSPAVGGGRPAEVLSFLDQDGISSHHTAASGSSGGGAAAAGSMYDGPYGLSDPRHEEGHVDDDDMVMAGSVPPSRPTTAATLLSRSSAADMPRLASPLLDPPPFADLPPQPSPSPPELLQSQSSQSQSQSRPGSARPPTASRLSSASYGPGGGVGGSGGYGDVGYEPYSEEADSPAASRTSQHLRRSGMGGVPVAADASASGPALFTSFGDALRDNPSSGPAAVAAAAAASAGRRSSGGSQQEYGLGAETSEDGGVGLLLPPPSFRPAASLVAKSRLSKSSGRSPLMQRDDGEELGDRAAPASAGDDDDAYDPYEDNGGGGGGSQQASSTPRQVGGAASANTGAVGNPGGGGSGILNASIRSQMSPTDRLAGSRRGWHPAFVRPGC</sequence>
<protein>
    <recommendedName>
        <fullName evidence="4">EF-hand domain-containing protein</fullName>
    </recommendedName>
</protein>
<dbReference type="EMBL" id="BMAR01000009">
    <property type="protein sequence ID" value="GFR45218.1"/>
    <property type="molecule type" value="Genomic_DNA"/>
</dbReference>
<dbReference type="InterPro" id="IPR002048">
    <property type="entry name" value="EF_hand_dom"/>
</dbReference>
<evidence type="ECO:0000313" key="5">
    <source>
        <dbReference type="EMBL" id="GFR45218.1"/>
    </source>
</evidence>
<evidence type="ECO:0000259" key="4">
    <source>
        <dbReference type="PROSITE" id="PS50222"/>
    </source>
</evidence>
<dbReference type="InterPro" id="IPR018247">
    <property type="entry name" value="EF_Hand_1_Ca_BS"/>
</dbReference>
<evidence type="ECO:0000256" key="3">
    <source>
        <dbReference type="SAM" id="MobiDB-lite"/>
    </source>
</evidence>
<evidence type="ECO:0000256" key="2">
    <source>
        <dbReference type="ARBA" id="ARBA00022837"/>
    </source>
</evidence>
<feature type="compositionally biased region" description="Low complexity" evidence="3">
    <location>
        <begin position="627"/>
        <end position="658"/>
    </location>
</feature>
<feature type="region of interest" description="Disordered" evidence="3">
    <location>
        <begin position="1049"/>
        <end position="1069"/>
    </location>
</feature>
<feature type="compositionally biased region" description="Low complexity" evidence="3">
    <location>
        <begin position="2510"/>
        <end position="2541"/>
    </location>
</feature>
<dbReference type="InterPro" id="IPR011992">
    <property type="entry name" value="EF-hand-dom_pair"/>
</dbReference>
<feature type="region of interest" description="Disordered" evidence="3">
    <location>
        <begin position="2276"/>
        <end position="2779"/>
    </location>
</feature>
<feature type="compositionally biased region" description="Low complexity" evidence="3">
    <location>
        <begin position="1314"/>
        <end position="1329"/>
    </location>
</feature>
<feature type="compositionally biased region" description="Low complexity" evidence="3">
    <location>
        <begin position="120"/>
        <end position="139"/>
    </location>
</feature>
<keyword evidence="6" id="KW-1185">Reference proteome</keyword>
<keyword evidence="2" id="KW-0106">Calcium</keyword>
<feature type="compositionally biased region" description="Pro residues" evidence="3">
    <location>
        <begin position="2492"/>
        <end position="2509"/>
    </location>
</feature>
<feature type="compositionally biased region" description="Pro residues" evidence="3">
    <location>
        <begin position="324"/>
        <end position="335"/>
    </location>
</feature>
<feature type="compositionally biased region" description="Pro residues" evidence="3">
    <location>
        <begin position="2219"/>
        <end position="2239"/>
    </location>
</feature>
<feature type="region of interest" description="Disordered" evidence="3">
    <location>
        <begin position="1441"/>
        <end position="1465"/>
    </location>
</feature>
<feature type="compositionally biased region" description="Polar residues" evidence="3">
    <location>
        <begin position="1018"/>
        <end position="1033"/>
    </location>
</feature>
<dbReference type="Gene3D" id="1.10.238.10">
    <property type="entry name" value="EF-hand"/>
    <property type="match status" value="2"/>
</dbReference>
<name>A0AAD3DR77_9CHLO</name>
<feature type="compositionally biased region" description="Gly residues" evidence="3">
    <location>
        <begin position="2542"/>
        <end position="2555"/>
    </location>
</feature>
<feature type="region of interest" description="Disordered" evidence="3">
    <location>
        <begin position="1011"/>
        <end position="1033"/>
    </location>
</feature>
<feature type="region of interest" description="Disordered" evidence="3">
    <location>
        <begin position="1"/>
        <end position="339"/>
    </location>
</feature>
<feature type="region of interest" description="Disordered" evidence="3">
    <location>
        <begin position="1559"/>
        <end position="1611"/>
    </location>
</feature>
<dbReference type="PANTHER" id="PTHR13037:SF24">
    <property type="entry name" value="POLYCOMB PROTEIN PCL-RELATED"/>
    <property type="match status" value="1"/>
</dbReference>
<proteinExistence type="predicted"/>
<dbReference type="GO" id="GO:0005509">
    <property type="term" value="F:calcium ion binding"/>
    <property type="evidence" value="ECO:0007669"/>
    <property type="project" value="InterPro"/>
</dbReference>
<dbReference type="SUPFAM" id="SSF47473">
    <property type="entry name" value="EF-hand"/>
    <property type="match status" value="2"/>
</dbReference>
<feature type="compositionally biased region" description="Gly residues" evidence="3">
    <location>
        <begin position="2360"/>
        <end position="2374"/>
    </location>
</feature>
<feature type="domain" description="EF-hand" evidence="4">
    <location>
        <begin position="403"/>
        <end position="438"/>
    </location>
</feature>
<feature type="compositionally biased region" description="Pro residues" evidence="3">
    <location>
        <begin position="191"/>
        <end position="205"/>
    </location>
</feature>
<feature type="region of interest" description="Disordered" evidence="3">
    <location>
        <begin position="2077"/>
        <end position="2176"/>
    </location>
</feature>
<feature type="compositionally biased region" description="Pro residues" evidence="3">
    <location>
        <begin position="287"/>
        <end position="298"/>
    </location>
</feature>
<comment type="caution">
    <text evidence="5">The sequence shown here is derived from an EMBL/GenBank/DDBJ whole genome shotgun (WGS) entry which is preliminary data.</text>
</comment>
<feature type="region of interest" description="Disordered" evidence="3">
    <location>
        <begin position="1506"/>
        <end position="1535"/>
    </location>
</feature>
<feature type="compositionally biased region" description="Basic and acidic residues" evidence="3">
    <location>
        <begin position="2322"/>
        <end position="2339"/>
    </location>
</feature>
<feature type="compositionally biased region" description="Low complexity" evidence="3">
    <location>
        <begin position="221"/>
        <end position="260"/>
    </location>
</feature>
<dbReference type="SMART" id="SM00054">
    <property type="entry name" value="EFh"/>
    <property type="match status" value="6"/>
</dbReference>
<feature type="domain" description="EF-hand" evidence="4">
    <location>
        <begin position="1969"/>
        <end position="2004"/>
    </location>
</feature>
<dbReference type="PANTHER" id="PTHR13037">
    <property type="entry name" value="FORMIN"/>
    <property type="match status" value="1"/>
</dbReference>
<feature type="domain" description="EF-hand" evidence="4">
    <location>
        <begin position="1364"/>
        <end position="1388"/>
    </location>
</feature>
<evidence type="ECO:0000256" key="1">
    <source>
        <dbReference type="ARBA" id="ARBA00022581"/>
    </source>
</evidence>
<feature type="compositionally biased region" description="Low complexity" evidence="3">
    <location>
        <begin position="160"/>
        <end position="190"/>
    </location>
</feature>
<feature type="compositionally biased region" description="Polar residues" evidence="3">
    <location>
        <begin position="2134"/>
        <end position="2143"/>
    </location>
</feature>
<accession>A0AAD3DR77</accession>
<gene>
    <name evidence="5" type="ORF">Agub_g6613</name>
</gene>
<feature type="region of interest" description="Disordered" evidence="3">
    <location>
        <begin position="851"/>
        <end position="874"/>
    </location>
</feature>
<feature type="compositionally biased region" description="Acidic residues" evidence="3">
    <location>
        <begin position="2698"/>
        <end position="2708"/>
    </location>
</feature>
<keyword evidence="1" id="KW-0945">Host-virus interaction</keyword>
<feature type="region of interest" description="Disordered" evidence="3">
    <location>
        <begin position="1308"/>
        <end position="1336"/>
    </location>
</feature>
<dbReference type="Proteomes" id="UP001054857">
    <property type="component" value="Unassembled WGS sequence"/>
</dbReference>
<feature type="domain" description="EF-hand" evidence="4">
    <location>
        <begin position="891"/>
        <end position="926"/>
    </location>
</feature>
<feature type="region of interest" description="Disordered" evidence="3">
    <location>
        <begin position="2209"/>
        <end position="2263"/>
    </location>
</feature>